<organism evidence="1 2">
    <name type="scientific">Rubroshorea leprosula</name>
    <dbReference type="NCBI Taxonomy" id="152421"/>
    <lineage>
        <taxon>Eukaryota</taxon>
        <taxon>Viridiplantae</taxon>
        <taxon>Streptophyta</taxon>
        <taxon>Embryophyta</taxon>
        <taxon>Tracheophyta</taxon>
        <taxon>Spermatophyta</taxon>
        <taxon>Magnoliopsida</taxon>
        <taxon>eudicotyledons</taxon>
        <taxon>Gunneridae</taxon>
        <taxon>Pentapetalae</taxon>
        <taxon>rosids</taxon>
        <taxon>malvids</taxon>
        <taxon>Malvales</taxon>
        <taxon>Dipterocarpaceae</taxon>
        <taxon>Rubroshorea</taxon>
    </lineage>
</organism>
<gene>
    <name evidence="1" type="ORF">SLEP1_g45300</name>
</gene>
<reference evidence="1 2" key="1">
    <citation type="journal article" date="2021" name="Commun. Biol.">
        <title>The genome of Shorea leprosula (Dipterocarpaceae) highlights the ecological relevance of drought in aseasonal tropical rainforests.</title>
        <authorList>
            <person name="Ng K.K.S."/>
            <person name="Kobayashi M.J."/>
            <person name="Fawcett J.A."/>
            <person name="Hatakeyama M."/>
            <person name="Paape T."/>
            <person name="Ng C.H."/>
            <person name="Ang C.C."/>
            <person name="Tnah L.H."/>
            <person name="Lee C.T."/>
            <person name="Nishiyama T."/>
            <person name="Sese J."/>
            <person name="O'Brien M.J."/>
            <person name="Copetti D."/>
            <person name="Mohd Noor M.I."/>
            <person name="Ong R.C."/>
            <person name="Putra M."/>
            <person name="Sireger I.Z."/>
            <person name="Indrioko S."/>
            <person name="Kosugi Y."/>
            <person name="Izuno A."/>
            <person name="Isagi Y."/>
            <person name="Lee S.L."/>
            <person name="Shimizu K.K."/>
        </authorList>
    </citation>
    <scope>NUCLEOTIDE SEQUENCE [LARGE SCALE GENOMIC DNA]</scope>
    <source>
        <strain evidence="1">214</strain>
    </source>
</reference>
<evidence type="ECO:0000313" key="1">
    <source>
        <dbReference type="EMBL" id="GKV37246.1"/>
    </source>
</evidence>
<dbReference type="Proteomes" id="UP001054252">
    <property type="component" value="Unassembled WGS sequence"/>
</dbReference>
<keyword evidence="2" id="KW-1185">Reference proteome</keyword>
<dbReference type="AlphaFoldDB" id="A0AAV5LIR7"/>
<sequence length="45" mass="5448">MPFMELGQRYAKGEYCKRCYLDNTTLYCGNLTKWYSHEDYEEIPS</sequence>
<accession>A0AAV5LIR7</accession>
<comment type="caution">
    <text evidence="1">The sequence shown here is derived from an EMBL/GenBank/DDBJ whole genome shotgun (WGS) entry which is preliminary data.</text>
</comment>
<proteinExistence type="predicted"/>
<dbReference type="EMBL" id="BPVZ01000121">
    <property type="protein sequence ID" value="GKV37246.1"/>
    <property type="molecule type" value="Genomic_DNA"/>
</dbReference>
<name>A0AAV5LIR7_9ROSI</name>
<protein>
    <submittedName>
        <fullName evidence="1">Uncharacterized protein</fullName>
    </submittedName>
</protein>
<evidence type="ECO:0000313" key="2">
    <source>
        <dbReference type="Proteomes" id="UP001054252"/>
    </source>
</evidence>